<dbReference type="InterPro" id="IPR043519">
    <property type="entry name" value="NT_sf"/>
</dbReference>
<evidence type="ECO:0000313" key="3">
    <source>
        <dbReference type="Proteomes" id="UP001518989"/>
    </source>
</evidence>
<protein>
    <submittedName>
        <fullName evidence="2">Nucleotidyltransferase domain-containing protein</fullName>
    </submittedName>
</protein>
<dbReference type="EMBL" id="JACTNG010000023">
    <property type="protein sequence ID" value="MBO1081834.1"/>
    <property type="molecule type" value="Genomic_DNA"/>
</dbReference>
<dbReference type="RefSeq" id="WP_207420021.1">
    <property type="nucleotide sequence ID" value="NZ_CP061184.1"/>
</dbReference>
<dbReference type="CDD" id="cd05403">
    <property type="entry name" value="NT_KNTase_like"/>
    <property type="match status" value="1"/>
</dbReference>
<evidence type="ECO:0000313" key="2">
    <source>
        <dbReference type="EMBL" id="MBO1081834.1"/>
    </source>
</evidence>
<comment type="caution">
    <text evidence="2">The sequence shown here is derived from an EMBL/GenBank/DDBJ whole genome shotgun (WGS) entry which is preliminary data.</text>
</comment>
<dbReference type="InterPro" id="IPR041633">
    <property type="entry name" value="Polbeta"/>
</dbReference>
<accession>A0ABS3KWJ0</accession>
<gene>
    <name evidence="2" type="ORF">IAI61_22665</name>
</gene>
<organism evidence="2 3">
    <name type="scientific">Roseomonas haemaphysalidis</name>
    <dbReference type="NCBI Taxonomy" id="2768162"/>
    <lineage>
        <taxon>Bacteria</taxon>
        <taxon>Pseudomonadati</taxon>
        <taxon>Pseudomonadota</taxon>
        <taxon>Alphaproteobacteria</taxon>
        <taxon>Acetobacterales</taxon>
        <taxon>Roseomonadaceae</taxon>
        <taxon>Roseomonas</taxon>
    </lineage>
</organism>
<keyword evidence="3" id="KW-1185">Reference proteome</keyword>
<reference evidence="2 3" key="1">
    <citation type="submission" date="2020-09" db="EMBL/GenBank/DDBJ databases">
        <title>Roseomonas.</title>
        <authorList>
            <person name="Zhu W."/>
        </authorList>
    </citation>
    <scope>NUCLEOTIDE SEQUENCE [LARGE SCALE GENOMIC DNA]</scope>
    <source>
        <strain evidence="2 3">573</strain>
    </source>
</reference>
<dbReference type="SUPFAM" id="SSF81301">
    <property type="entry name" value="Nucleotidyltransferase"/>
    <property type="match status" value="1"/>
</dbReference>
<dbReference type="Pfam" id="PF18765">
    <property type="entry name" value="Polbeta"/>
    <property type="match status" value="1"/>
</dbReference>
<name>A0ABS3KWJ0_9PROT</name>
<dbReference type="Gene3D" id="3.30.460.10">
    <property type="entry name" value="Beta Polymerase, domain 2"/>
    <property type="match status" value="1"/>
</dbReference>
<dbReference type="Proteomes" id="UP001518989">
    <property type="component" value="Unassembled WGS sequence"/>
</dbReference>
<feature type="domain" description="Polymerase beta nucleotidyltransferase" evidence="1">
    <location>
        <begin position="10"/>
        <end position="100"/>
    </location>
</feature>
<evidence type="ECO:0000259" key="1">
    <source>
        <dbReference type="Pfam" id="PF18765"/>
    </source>
</evidence>
<proteinExistence type="predicted"/>
<sequence>MNLPTIHAQVQAWASSKPQVRSVWLIGSRAKDTYRPDSDIDLAVAYRLPPDFSTAFCEAEDWEAELQAVIPHKVHMLTCRPTALPVWQGAKERRILLYSRCALSSSSSHLP</sequence>